<evidence type="ECO:0000256" key="2">
    <source>
        <dbReference type="ARBA" id="ARBA00008335"/>
    </source>
</evidence>
<keyword evidence="11" id="KW-1185">Reference proteome</keyword>
<keyword evidence="3" id="KW-0813">Transport</keyword>
<feature type="compositionally biased region" description="Basic and acidic residues" evidence="7">
    <location>
        <begin position="38"/>
        <end position="52"/>
    </location>
</feature>
<keyword evidence="5 8" id="KW-1133">Transmembrane helix</keyword>
<evidence type="ECO:0000256" key="5">
    <source>
        <dbReference type="ARBA" id="ARBA00022989"/>
    </source>
</evidence>
<feature type="transmembrane region" description="Helical" evidence="8">
    <location>
        <begin position="406"/>
        <end position="429"/>
    </location>
</feature>
<dbReference type="Pfam" id="PF07690">
    <property type="entry name" value="MFS_1"/>
    <property type="match status" value="1"/>
</dbReference>
<dbReference type="InterPro" id="IPR036259">
    <property type="entry name" value="MFS_trans_sf"/>
</dbReference>
<feature type="transmembrane region" description="Helical" evidence="8">
    <location>
        <begin position="90"/>
        <end position="109"/>
    </location>
</feature>
<keyword evidence="4 8" id="KW-0812">Transmembrane</keyword>
<feature type="region of interest" description="Disordered" evidence="7">
    <location>
        <begin position="275"/>
        <end position="296"/>
    </location>
</feature>
<dbReference type="EMBL" id="KQ964271">
    <property type="protein sequence ID" value="KXJ86075.1"/>
    <property type="molecule type" value="Genomic_DNA"/>
</dbReference>
<dbReference type="InterPro" id="IPR011701">
    <property type="entry name" value="MFS"/>
</dbReference>
<dbReference type="PANTHER" id="PTHR23514">
    <property type="entry name" value="BYPASS OF STOP CODON PROTEIN 6"/>
    <property type="match status" value="1"/>
</dbReference>
<feature type="transmembrane region" description="Helical" evidence="8">
    <location>
        <begin position="57"/>
        <end position="78"/>
    </location>
</feature>
<evidence type="ECO:0000256" key="4">
    <source>
        <dbReference type="ARBA" id="ARBA00022692"/>
    </source>
</evidence>
<comment type="similarity">
    <text evidence="2">Belongs to the major facilitator superfamily.</text>
</comment>
<dbReference type="InterPro" id="IPR020846">
    <property type="entry name" value="MFS_dom"/>
</dbReference>
<dbReference type="Gene3D" id="1.20.1250.20">
    <property type="entry name" value="MFS general substrate transporter like domains"/>
    <property type="match status" value="2"/>
</dbReference>
<feature type="transmembrane region" description="Helical" evidence="8">
    <location>
        <begin position="212"/>
        <end position="231"/>
    </location>
</feature>
<evidence type="ECO:0000313" key="11">
    <source>
        <dbReference type="Proteomes" id="UP000070501"/>
    </source>
</evidence>
<dbReference type="SUPFAM" id="SSF103473">
    <property type="entry name" value="MFS general substrate transporter"/>
    <property type="match status" value="1"/>
</dbReference>
<feature type="transmembrane region" description="Helical" evidence="8">
    <location>
        <begin position="121"/>
        <end position="140"/>
    </location>
</feature>
<dbReference type="GO" id="GO:0012505">
    <property type="term" value="C:endomembrane system"/>
    <property type="evidence" value="ECO:0007669"/>
    <property type="project" value="UniProtKB-SubCell"/>
</dbReference>
<feature type="transmembrane region" description="Helical" evidence="8">
    <location>
        <begin position="470"/>
        <end position="490"/>
    </location>
</feature>
<reference evidence="11" key="1">
    <citation type="submission" date="2016-02" db="EMBL/GenBank/DDBJ databases">
        <title>Draft genome sequence of Microdochium bolleyi, a fungal endophyte of beachgrass.</title>
        <authorList>
            <consortium name="DOE Joint Genome Institute"/>
            <person name="David A.S."/>
            <person name="May G."/>
            <person name="Haridas S."/>
            <person name="Lim J."/>
            <person name="Wang M."/>
            <person name="Labutti K."/>
            <person name="Lipzen A."/>
            <person name="Barry K."/>
            <person name="Grigoriev I.V."/>
        </authorList>
    </citation>
    <scope>NUCLEOTIDE SEQUENCE [LARGE SCALE GENOMIC DNA]</scope>
    <source>
        <strain evidence="11">J235TASD1</strain>
    </source>
</reference>
<dbReference type="OrthoDB" id="413079at2759"/>
<protein>
    <submittedName>
        <fullName evidence="10">Major facilitator superfamily domain-containing protein</fullName>
    </submittedName>
</protein>
<feature type="domain" description="Major facilitator superfamily (MFS) profile" evidence="9">
    <location>
        <begin position="56"/>
        <end position="494"/>
    </location>
</feature>
<dbReference type="GO" id="GO:0016020">
    <property type="term" value="C:membrane"/>
    <property type="evidence" value="ECO:0007669"/>
    <property type="project" value="TreeGrafter"/>
</dbReference>
<proteinExistence type="inferred from homology"/>
<feature type="compositionally biased region" description="Low complexity" evidence="7">
    <location>
        <begin position="281"/>
        <end position="296"/>
    </location>
</feature>
<dbReference type="Proteomes" id="UP000070501">
    <property type="component" value="Unassembled WGS sequence"/>
</dbReference>
<dbReference type="AlphaFoldDB" id="A0A136IMD3"/>
<keyword evidence="6 8" id="KW-0472">Membrane</keyword>
<feature type="region of interest" description="Disordered" evidence="7">
    <location>
        <begin position="32"/>
        <end position="52"/>
    </location>
</feature>
<organism evidence="10 11">
    <name type="scientific">Microdochium bolleyi</name>
    <dbReference type="NCBI Taxonomy" id="196109"/>
    <lineage>
        <taxon>Eukaryota</taxon>
        <taxon>Fungi</taxon>
        <taxon>Dikarya</taxon>
        <taxon>Ascomycota</taxon>
        <taxon>Pezizomycotina</taxon>
        <taxon>Sordariomycetes</taxon>
        <taxon>Xylariomycetidae</taxon>
        <taxon>Xylariales</taxon>
        <taxon>Microdochiaceae</taxon>
        <taxon>Microdochium</taxon>
    </lineage>
</organism>
<dbReference type="PROSITE" id="PS50850">
    <property type="entry name" value="MFS"/>
    <property type="match status" value="1"/>
</dbReference>
<evidence type="ECO:0000256" key="6">
    <source>
        <dbReference type="ARBA" id="ARBA00023136"/>
    </source>
</evidence>
<evidence type="ECO:0000313" key="10">
    <source>
        <dbReference type="EMBL" id="KXJ86075.1"/>
    </source>
</evidence>
<sequence length="501" mass="51971">MASDHTNAATQPLLQESRPLPHAIANDHANETTAVTTSRDENNTHPPTRTEGKTLRIAAAMLSFSVMGLLVSTVGLMLPQLEAHYHLNDAQVSAIFTVAPLGYILATLLTRTVHARLGRRGIATLGPTLQLLGALGAGAHPSHYGVFLALLGIGSLGVGLLDGAWCAWAGAMPGNANTVSGLLHGSFSVGAGLGPVLGGLLMEEGGWEWWAWYYALAGVTVLEAVVLAIAFRHDSAERYHAEQSHQSLQPSHHDNPDAENSLLADPAAAVTINNVPDDTTPLLKPPNSSSLSSSPSPARAITTHPVVWICAAFLLVEVGTESAVSGWVVLFLSRARHAPPQLAAAGSSAFWIGQTVGRLSLGAVTDRYGLRRAVAVYLAIVAASSAAFAALPYGLESDGTRQLPGISVALVALMGVFCGPLFPSAIVRLTCALPRALHVGAVTYVAMIGQVGGALLPVGIGLLIQSLGIGVFPVVVVGQVVIALGLWFLFSSGMGDGEDKV</sequence>
<dbReference type="PANTHER" id="PTHR23514:SF3">
    <property type="entry name" value="BYPASS OF STOP CODON PROTEIN 6"/>
    <property type="match status" value="1"/>
</dbReference>
<evidence type="ECO:0000256" key="1">
    <source>
        <dbReference type="ARBA" id="ARBA00004127"/>
    </source>
</evidence>
<accession>A0A136IMD3</accession>
<feature type="transmembrane region" description="Helical" evidence="8">
    <location>
        <begin position="146"/>
        <end position="169"/>
    </location>
</feature>
<dbReference type="InterPro" id="IPR051788">
    <property type="entry name" value="MFS_Transporter"/>
</dbReference>
<gene>
    <name evidence="10" type="ORF">Micbo1qcDRAFT_237171</name>
</gene>
<name>A0A136IMD3_9PEZI</name>
<evidence type="ECO:0000256" key="7">
    <source>
        <dbReference type="SAM" id="MobiDB-lite"/>
    </source>
</evidence>
<dbReference type="InParanoid" id="A0A136IMD3"/>
<feature type="transmembrane region" description="Helical" evidence="8">
    <location>
        <begin position="441"/>
        <end position="464"/>
    </location>
</feature>
<comment type="subcellular location">
    <subcellularLocation>
        <location evidence="1">Endomembrane system</location>
        <topology evidence="1">Multi-pass membrane protein</topology>
    </subcellularLocation>
</comment>
<feature type="transmembrane region" description="Helical" evidence="8">
    <location>
        <begin position="181"/>
        <end position="200"/>
    </location>
</feature>
<evidence type="ECO:0000256" key="8">
    <source>
        <dbReference type="SAM" id="Phobius"/>
    </source>
</evidence>
<evidence type="ECO:0000256" key="3">
    <source>
        <dbReference type="ARBA" id="ARBA00022448"/>
    </source>
</evidence>
<dbReference type="GO" id="GO:0022857">
    <property type="term" value="F:transmembrane transporter activity"/>
    <property type="evidence" value="ECO:0007669"/>
    <property type="project" value="InterPro"/>
</dbReference>
<feature type="transmembrane region" description="Helical" evidence="8">
    <location>
        <begin position="373"/>
        <end position="394"/>
    </location>
</feature>
<evidence type="ECO:0000259" key="9">
    <source>
        <dbReference type="PROSITE" id="PS50850"/>
    </source>
</evidence>